<dbReference type="InterPro" id="IPR011712">
    <property type="entry name" value="Sig_transdc_His_kin_sub3_dim/P"/>
</dbReference>
<dbReference type="GO" id="GO:0051539">
    <property type="term" value="F:4 iron, 4 sulfur cluster binding"/>
    <property type="evidence" value="ECO:0007669"/>
    <property type="project" value="UniProtKB-KW"/>
</dbReference>
<evidence type="ECO:0000256" key="7">
    <source>
        <dbReference type="ARBA" id="ARBA00022490"/>
    </source>
</evidence>
<keyword evidence="8" id="KW-0808">Transferase</keyword>
<dbReference type="InterPro" id="IPR017205">
    <property type="entry name" value="Sig_transdc_His_kinase_ChrS"/>
</dbReference>
<name>A0A1H5WKB5_9PSEU</name>
<evidence type="ECO:0000256" key="3">
    <source>
        <dbReference type="ARBA" id="ARBA00004496"/>
    </source>
</evidence>
<keyword evidence="7" id="KW-0963">Cytoplasm</keyword>
<evidence type="ECO:0000256" key="14">
    <source>
        <dbReference type="ARBA" id="ARBA00024827"/>
    </source>
</evidence>
<comment type="cofactor">
    <cofactor evidence="2">
        <name>[4Fe-4S] cluster</name>
        <dbReference type="ChEBI" id="CHEBI:49883"/>
    </cofactor>
</comment>
<dbReference type="GO" id="GO:0046872">
    <property type="term" value="F:metal ion binding"/>
    <property type="evidence" value="ECO:0007669"/>
    <property type="project" value="UniProtKB-KW"/>
</dbReference>
<dbReference type="SUPFAM" id="SSF55874">
    <property type="entry name" value="ATPase domain of HSP90 chaperone/DNA topoisomerase II/histidine kinase"/>
    <property type="match status" value="1"/>
</dbReference>
<dbReference type="GO" id="GO:0000155">
    <property type="term" value="F:phosphorelay sensor kinase activity"/>
    <property type="evidence" value="ECO:0007669"/>
    <property type="project" value="InterPro"/>
</dbReference>
<dbReference type="Proteomes" id="UP000236729">
    <property type="component" value="Unassembled WGS sequence"/>
</dbReference>
<evidence type="ECO:0000256" key="5">
    <source>
        <dbReference type="ARBA" id="ARBA00017322"/>
    </source>
</evidence>
<feature type="transmembrane region" description="Helical" evidence="17">
    <location>
        <begin position="75"/>
        <end position="93"/>
    </location>
</feature>
<comment type="catalytic activity">
    <reaction evidence="1">
        <text>ATP + protein L-histidine = ADP + protein N-phospho-L-histidine.</text>
        <dbReference type="EC" id="2.7.13.3"/>
    </reaction>
</comment>
<dbReference type="GO" id="GO:0046983">
    <property type="term" value="F:protein dimerization activity"/>
    <property type="evidence" value="ECO:0007669"/>
    <property type="project" value="InterPro"/>
</dbReference>
<keyword evidence="11" id="KW-0408">Iron</keyword>
<evidence type="ECO:0000259" key="18">
    <source>
        <dbReference type="PROSITE" id="PS50109"/>
    </source>
</evidence>
<evidence type="ECO:0000256" key="4">
    <source>
        <dbReference type="ARBA" id="ARBA00012438"/>
    </source>
</evidence>
<dbReference type="SMR" id="A0A1H5WKB5"/>
<dbReference type="EC" id="2.7.13.3" evidence="4"/>
<dbReference type="PANTHER" id="PTHR24421">
    <property type="entry name" value="NITRATE/NITRITE SENSOR PROTEIN NARX-RELATED"/>
    <property type="match status" value="1"/>
</dbReference>
<dbReference type="GO" id="GO:0005737">
    <property type="term" value="C:cytoplasm"/>
    <property type="evidence" value="ECO:0007669"/>
    <property type="project" value="UniProtKB-SubCell"/>
</dbReference>
<dbReference type="Gene3D" id="3.30.565.10">
    <property type="entry name" value="Histidine kinase-like ATPase, C-terminal domain"/>
    <property type="match status" value="1"/>
</dbReference>
<evidence type="ECO:0000256" key="16">
    <source>
        <dbReference type="SAM" id="MobiDB-lite"/>
    </source>
</evidence>
<evidence type="ECO:0000256" key="15">
    <source>
        <dbReference type="ARBA" id="ARBA00030800"/>
    </source>
</evidence>
<comment type="subcellular location">
    <subcellularLocation>
        <location evidence="3">Cytoplasm</location>
    </subcellularLocation>
</comment>
<dbReference type="GO" id="GO:0016020">
    <property type="term" value="C:membrane"/>
    <property type="evidence" value="ECO:0007669"/>
    <property type="project" value="InterPro"/>
</dbReference>
<gene>
    <name evidence="19" type="ORF">SAMN02982929_01211</name>
    <name evidence="20" type="ORF">SAMN05216506_106186</name>
</gene>
<dbReference type="EMBL" id="FOME01000006">
    <property type="protein sequence ID" value="SFD76453.1"/>
    <property type="molecule type" value="Genomic_DNA"/>
</dbReference>
<evidence type="ECO:0000256" key="8">
    <source>
        <dbReference type="ARBA" id="ARBA00022679"/>
    </source>
</evidence>
<comment type="function">
    <text evidence="14">Member of the two-component regulatory system NreB/NreC involved in the control of dissimilatory nitrate/nitrite reduction in response to oxygen. NreB functions as a direct oxygen sensor histidine kinase which is autophosphorylated, in the absence of oxygen, probably at the conserved histidine residue, and transfers its phosphate group probably to a conserved aspartate residue of NreC. NreB/NreC activates the expression of the nitrate (narGHJI) and nitrite (nir) reductase operons, as well as the putative nitrate transporter gene narT.</text>
</comment>
<dbReference type="InterPro" id="IPR036890">
    <property type="entry name" value="HATPase_C_sf"/>
</dbReference>
<dbReference type="PIRSF" id="PIRSF037434">
    <property type="entry name" value="STHK_ChrS"/>
    <property type="match status" value="1"/>
</dbReference>
<protein>
    <recommendedName>
        <fullName evidence="5">Oxygen sensor histidine kinase NreB</fullName>
        <ecNumber evidence="4">2.7.13.3</ecNumber>
    </recommendedName>
    <alternativeName>
        <fullName evidence="15">Nitrogen regulation protein B</fullName>
    </alternativeName>
</protein>
<dbReference type="InterPro" id="IPR050482">
    <property type="entry name" value="Sensor_HK_TwoCompSys"/>
</dbReference>
<accession>A0A1H5WKB5</accession>
<evidence type="ECO:0000313" key="20">
    <source>
        <dbReference type="EMBL" id="SFD76453.1"/>
    </source>
</evidence>
<keyword evidence="17" id="KW-0812">Transmembrane</keyword>
<accession>A0A1I1V5S9</accession>
<evidence type="ECO:0000256" key="2">
    <source>
        <dbReference type="ARBA" id="ARBA00001966"/>
    </source>
</evidence>
<feature type="region of interest" description="Disordered" evidence="16">
    <location>
        <begin position="1"/>
        <end position="36"/>
    </location>
</feature>
<feature type="transmembrane region" description="Helical" evidence="17">
    <location>
        <begin position="136"/>
        <end position="160"/>
    </location>
</feature>
<dbReference type="PRINTS" id="PR00344">
    <property type="entry name" value="BCTRLSENSOR"/>
</dbReference>
<keyword evidence="9" id="KW-0479">Metal-binding</keyword>
<evidence type="ECO:0000256" key="6">
    <source>
        <dbReference type="ARBA" id="ARBA00022485"/>
    </source>
</evidence>
<dbReference type="AlphaFoldDB" id="A0A1H5WKB5"/>
<evidence type="ECO:0000313" key="22">
    <source>
        <dbReference type="Proteomes" id="UP000236729"/>
    </source>
</evidence>
<proteinExistence type="predicted"/>
<evidence type="ECO:0000256" key="1">
    <source>
        <dbReference type="ARBA" id="ARBA00000085"/>
    </source>
</evidence>
<feature type="transmembrane region" description="Helical" evidence="17">
    <location>
        <begin position="172"/>
        <end position="193"/>
    </location>
</feature>
<evidence type="ECO:0000256" key="11">
    <source>
        <dbReference type="ARBA" id="ARBA00023004"/>
    </source>
</evidence>
<feature type="domain" description="Histidine kinase" evidence="18">
    <location>
        <begin position="231"/>
        <end position="430"/>
    </location>
</feature>
<dbReference type="SMART" id="SM00387">
    <property type="entry name" value="HATPase_c"/>
    <property type="match status" value="1"/>
</dbReference>
<organism evidence="19 22">
    <name type="scientific">Saccharopolyspora kobensis</name>
    <dbReference type="NCBI Taxonomy" id="146035"/>
    <lineage>
        <taxon>Bacteria</taxon>
        <taxon>Bacillati</taxon>
        <taxon>Actinomycetota</taxon>
        <taxon>Actinomycetes</taxon>
        <taxon>Pseudonocardiales</taxon>
        <taxon>Pseudonocardiaceae</taxon>
        <taxon>Saccharopolyspora</taxon>
    </lineage>
</organism>
<keyword evidence="21" id="KW-1185">Reference proteome</keyword>
<evidence type="ECO:0000256" key="13">
    <source>
        <dbReference type="ARBA" id="ARBA00023014"/>
    </source>
</evidence>
<dbReference type="PANTHER" id="PTHR24421:SF62">
    <property type="entry name" value="SENSORY TRANSDUCTION HISTIDINE KINASE"/>
    <property type="match status" value="1"/>
</dbReference>
<keyword evidence="17" id="KW-1133">Transmembrane helix</keyword>
<keyword evidence="10 19" id="KW-0418">Kinase</keyword>
<evidence type="ECO:0000256" key="9">
    <source>
        <dbReference type="ARBA" id="ARBA00022723"/>
    </source>
</evidence>
<keyword evidence="17" id="KW-0472">Membrane</keyword>
<evidence type="ECO:0000313" key="19">
    <source>
        <dbReference type="EMBL" id="SEF99730.1"/>
    </source>
</evidence>
<evidence type="ECO:0000256" key="12">
    <source>
        <dbReference type="ARBA" id="ARBA00023012"/>
    </source>
</evidence>
<dbReference type="InterPro" id="IPR004358">
    <property type="entry name" value="Sig_transdc_His_kin-like_C"/>
</dbReference>
<keyword evidence="6" id="KW-0004">4Fe-4S</keyword>
<dbReference type="Pfam" id="PF07730">
    <property type="entry name" value="HisKA_3"/>
    <property type="match status" value="1"/>
</dbReference>
<feature type="transmembrane region" description="Helical" evidence="17">
    <location>
        <begin position="105"/>
        <end position="124"/>
    </location>
</feature>
<keyword evidence="12" id="KW-0902">Two-component regulatory system</keyword>
<dbReference type="InterPro" id="IPR003594">
    <property type="entry name" value="HATPase_dom"/>
</dbReference>
<dbReference type="CDD" id="cd16917">
    <property type="entry name" value="HATPase_UhpB-NarQ-NarX-like"/>
    <property type="match status" value="1"/>
</dbReference>
<dbReference type="PROSITE" id="PS50109">
    <property type="entry name" value="HIS_KIN"/>
    <property type="match status" value="1"/>
</dbReference>
<evidence type="ECO:0000313" key="21">
    <source>
        <dbReference type="Proteomes" id="UP000199690"/>
    </source>
</evidence>
<keyword evidence="13" id="KW-0411">Iron-sulfur</keyword>
<dbReference type="InterPro" id="IPR005467">
    <property type="entry name" value="His_kinase_dom"/>
</dbReference>
<reference evidence="19" key="2">
    <citation type="submission" date="2016-10" db="EMBL/GenBank/DDBJ databases">
        <authorList>
            <person name="de Groot N.N."/>
        </authorList>
    </citation>
    <scope>NUCLEOTIDE SEQUENCE [LARGE SCALE GENOMIC DNA]</scope>
    <source>
        <strain evidence="19">ATCC 20501</strain>
    </source>
</reference>
<dbReference type="Gene3D" id="1.20.5.1930">
    <property type="match status" value="1"/>
</dbReference>
<dbReference type="EMBL" id="FNVB01000002">
    <property type="protein sequence ID" value="SEF99730.1"/>
    <property type="molecule type" value="Genomic_DNA"/>
</dbReference>
<evidence type="ECO:0000256" key="10">
    <source>
        <dbReference type="ARBA" id="ARBA00022777"/>
    </source>
</evidence>
<dbReference type="Proteomes" id="UP000199690">
    <property type="component" value="Unassembled WGS sequence"/>
</dbReference>
<sequence length="434" mass="45749">MARKVLVSTPPTGRTAAQGEPGTATKVSAVPETSSSPGPGLTAVLRLVRLAFHAGFLLLLAIATARVWLTHPTGTTGWLAAAGAALLAVVYGSGAALRHALHRRWLAMSWLAAVTAVWAALLAISPDFSWLAFPLFFLHLHLLRGVHALIAVVAVTALVVTAQGWRTGTWSVGMVLGPIIGAGVAVIITWGYAAIYAENQRRQALIDDLTRTRAELATTQHQAGVAAERERLAREIHDTLAQGLSSIILLLRAAETALPPEADKARARITEAHRTAADNLDEARRFVRDLRPPSLSDAGLPQALDRLCQNTARETGTDCRLLTNGAPVALPSGYEVALLRAAQTSLSNVTRHAAATTAVVTLGYLDTEVTLDIYDDGTGFDPTTVRPAPDGSGYGLTGLRERITALGGSMAVESAPGDGTAVAIRLPLTPEEIR</sequence>
<reference evidence="21 22" key="1">
    <citation type="submission" date="2016-10" db="EMBL/GenBank/DDBJ databases">
        <authorList>
            <person name="Varghese N."/>
            <person name="Submissions S."/>
        </authorList>
    </citation>
    <scope>NUCLEOTIDE SEQUENCE [LARGE SCALE GENOMIC DNA]</scope>
    <source>
        <strain evidence="22">ATCC 20501</strain>
        <strain evidence="20 21">CGMCC 4.3529</strain>
    </source>
</reference>
<evidence type="ECO:0000256" key="17">
    <source>
        <dbReference type="SAM" id="Phobius"/>
    </source>
</evidence>
<feature type="transmembrane region" description="Helical" evidence="17">
    <location>
        <begin position="50"/>
        <end position="69"/>
    </location>
</feature>
<dbReference type="Pfam" id="PF02518">
    <property type="entry name" value="HATPase_c"/>
    <property type="match status" value="1"/>
</dbReference>